<dbReference type="OrthoDB" id="7860307at2"/>
<accession>A0A545SZM6</accession>
<dbReference type="InterPro" id="IPR023393">
    <property type="entry name" value="START-like_dom_sf"/>
</dbReference>
<evidence type="ECO:0000313" key="1">
    <source>
        <dbReference type="EMBL" id="TQV70426.1"/>
    </source>
</evidence>
<dbReference type="EMBL" id="VICH01000001">
    <property type="protein sequence ID" value="TQV70426.1"/>
    <property type="molecule type" value="Genomic_DNA"/>
</dbReference>
<evidence type="ECO:0000313" key="2">
    <source>
        <dbReference type="Proteomes" id="UP000315816"/>
    </source>
</evidence>
<proteinExistence type="predicted"/>
<name>A0A545SZM6_9RHOB</name>
<reference evidence="1 2" key="1">
    <citation type="submission" date="2019-06" db="EMBL/GenBank/DDBJ databases">
        <title>A novel species of marine bacteria.</title>
        <authorList>
            <person name="Wang Y."/>
        </authorList>
    </citation>
    <scope>NUCLEOTIDE SEQUENCE [LARGE SCALE GENOMIC DNA]</scope>
    <source>
        <strain evidence="1 2">MA1-10</strain>
    </source>
</reference>
<dbReference type="AlphaFoldDB" id="A0A545SZM6"/>
<dbReference type="CDD" id="cd07812">
    <property type="entry name" value="SRPBCC"/>
    <property type="match status" value="1"/>
</dbReference>
<dbReference type="Proteomes" id="UP000315816">
    <property type="component" value="Unassembled WGS sequence"/>
</dbReference>
<organism evidence="1 2">
    <name type="scientific">Aliiroseovarius halocynthiae</name>
    <dbReference type="NCBI Taxonomy" id="985055"/>
    <lineage>
        <taxon>Bacteria</taxon>
        <taxon>Pseudomonadati</taxon>
        <taxon>Pseudomonadota</taxon>
        <taxon>Alphaproteobacteria</taxon>
        <taxon>Rhodobacterales</taxon>
        <taxon>Paracoccaceae</taxon>
        <taxon>Aliiroseovarius</taxon>
    </lineage>
</organism>
<dbReference type="RefSeq" id="WP_142851875.1">
    <property type="nucleotide sequence ID" value="NZ_FXWW01000002.1"/>
</dbReference>
<dbReference type="Gene3D" id="3.30.530.20">
    <property type="match status" value="1"/>
</dbReference>
<keyword evidence="2" id="KW-1185">Reference proteome</keyword>
<sequence length="153" mass="17522">MKIKTHEDIEATIDQVFEAVTDFEGFVLAALRRGAEVARTDTMVQPGPGMGWQAKFSYRGRQRVADIKLEEFDRPNHLQVWSKIAGLTAEVNVTLVALSRTRTRLEISIDMRPKTIPARLLLQSLKLARSTMMKRFKKRIADYASLIEARYRT</sequence>
<gene>
    <name evidence="1" type="ORF">FIL88_00540</name>
</gene>
<comment type="caution">
    <text evidence="1">The sequence shown here is derived from an EMBL/GenBank/DDBJ whole genome shotgun (WGS) entry which is preliminary data.</text>
</comment>
<dbReference type="SUPFAM" id="SSF55961">
    <property type="entry name" value="Bet v1-like"/>
    <property type="match status" value="1"/>
</dbReference>
<protein>
    <submittedName>
        <fullName evidence="1">SRPBCC family protein</fullName>
    </submittedName>
</protein>